<dbReference type="InterPro" id="IPR001499">
    <property type="entry name" value="GPCR_STE3"/>
</dbReference>
<gene>
    <name evidence="12" type="ORF">FIBSPDRAFT_817923</name>
</gene>
<name>A0A166R562_9AGAM</name>
<dbReference type="GO" id="GO:0004932">
    <property type="term" value="F:mating-type factor pheromone receptor activity"/>
    <property type="evidence" value="ECO:0007669"/>
    <property type="project" value="InterPro"/>
</dbReference>
<feature type="transmembrane region" description="Helical" evidence="11">
    <location>
        <begin position="72"/>
        <end position="92"/>
    </location>
</feature>
<feature type="transmembrane region" description="Helical" evidence="11">
    <location>
        <begin position="38"/>
        <end position="60"/>
    </location>
</feature>
<keyword evidence="3" id="KW-0589">Pheromone response</keyword>
<dbReference type="PRINTS" id="PR00899">
    <property type="entry name" value="GPCRSTE3"/>
</dbReference>
<evidence type="ECO:0000256" key="11">
    <source>
        <dbReference type="SAM" id="Phobius"/>
    </source>
</evidence>
<evidence type="ECO:0000256" key="4">
    <source>
        <dbReference type="ARBA" id="ARBA00022692"/>
    </source>
</evidence>
<dbReference type="Proteomes" id="UP000076532">
    <property type="component" value="Unassembled WGS sequence"/>
</dbReference>
<dbReference type="OrthoDB" id="2874149at2759"/>
<evidence type="ECO:0000256" key="3">
    <source>
        <dbReference type="ARBA" id="ARBA00022507"/>
    </source>
</evidence>
<dbReference type="STRING" id="436010.A0A166R562"/>
<dbReference type="Pfam" id="PF02076">
    <property type="entry name" value="STE3"/>
    <property type="match status" value="1"/>
</dbReference>
<feature type="transmembrane region" description="Helical" evidence="11">
    <location>
        <begin position="269"/>
        <end position="289"/>
    </location>
</feature>
<feature type="transmembrane region" description="Helical" evidence="11">
    <location>
        <begin position="113"/>
        <end position="136"/>
    </location>
</feature>
<feature type="transmembrane region" description="Helical" evidence="11">
    <location>
        <begin position="206"/>
        <end position="228"/>
    </location>
</feature>
<keyword evidence="13" id="KW-1185">Reference proteome</keyword>
<evidence type="ECO:0000256" key="1">
    <source>
        <dbReference type="ARBA" id="ARBA00004141"/>
    </source>
</evidence>
<evidence type="ECO:0000256" key="9">
    <source>
        <dbReference type="ARBA" id="ARBA00023224"/>
    </source>
</evidence>
<keyword evidence="7 11" id="KW-0472">Membrane</keyword>
<accession>A0A166R562</accession>
<evidence type="ECO:0000256" key="8">
    <source>
        <dbReference type="ARBA" id="ARBA00023170"/>
    </source>
</evidence>
<feature type="transmembrane region" description="Helical" evidence="11">
    <location>
        <begin position="166"/>
        <end position="186"/>
    </location>
</feature>
<feature type="compositionally biased region" description="Polar residues" evidence="10">
    <location>
        <begin position="403"/>
        <end position="415"/>
    </location>
</feature>
<reference evidence="12 13" key="1">
    <citation type="journal article" date="2016" name="Mol. Biol. Evol.">
        <title>Comparative Genomics of Early-Diverging Mushroom-Forming Fungi Provides Insights into the Origins of Lignocellulose Decay Capabilities.</title>
        <authorList>
            <person name="Nagy L.G."/>
            <person name="Riley R."/>
            <person name="Tritt A."/>
            <person name="Adam C."/>
            <person name="Daum C."/>
            <person name="Floudas D."/>
            <person name="Sun H."/>
            <person name="Yadav J.S."/>
            <person name="Pangilinan J."/>
            <person name="Larsson K.H."/>
            <person name="Matsuura K."/>
            <person name="Barry K."/>
            <person name="Labutti K."/>
            <person name="Kuo R."/>
            <person name="Ohm R.A."/>
            <person name="Bhattacharya S.S."/>
            <person name="Shirouzu T."/>
            <person name="Yoshinaga Y."/>
            <person name="Martin F.M."/>
            <person name="Grigoriev I.V."/>
            <person name="Hibbett D.S."/>
        </authorList>
    </citation>
    <scope>NUCLEOTIDE SEQUENCE [LARGE SCALE GENOMIC DNA]</scope>
    <source>
        <strain evidence="12 13">CBS 109695</strain>
    </source>
</reference>
<organism evidence="12 13">
    <name type="scientific">Athelia psychrophila</name>
    <dbReference type="NCBI Taxonomy" id="1759441"/>
    <lineage>
        <taxon>Eukaryota</taxon>
        <taxon>Fungi</taxon>
        <taxon>Dikarya</taxon>
        <taxon>Basidiomycota</taxon>
        <taxon>Agaricomycotina</taxon>
        <taxon>Agaricomycetes</taxon>
        <taxon>Agaricomycetidae</taxon>
        <taxon>Atheliales</taxon>
        <taxon>Atheliaceae</taxon>
        <taxon>Athelia</taxon>
    </lineage>
</organism>
<feature type="region of interest" description="Disordered" evidence="10">
    <location>
        <begin position="396"/>
        <end position="421"/>
    </location>
</feature>
<evidence type="ECO:0000313" key="12">
    <source>
        <dbReference type="EMBL" id="KZP27913.1"/>
    </source>
</evidence>
<keyword evidence="4 11" id="KW-0812">Transmembrane</keyword>
<evidence type="ECO:0000256" key="5">
    <source>
        <dbReference type="ARBA" id="ARBA00022989"/>
    </source>
</evidence>
<keyword evidence="9" id="KW-0807">Transducer</keyword>
<keyword evidence="6" id="KW-0297">G-protein coupled receptor</keyword>
<dbReference type="PANTHER" id="PTHR28097:SF1">
    <property type="entry name" value="PHEROMONE A FACTOR RECEPTOR"/>
    <property type="match status" value="1"/>
</dbReference>
<dbReference type="GO" id="GO:0005886">
    <property type="term" value="C:plasma membrane"/>
    <property type="evidence" value="ECO:0007669"/>
    <property type="project" value="TreeGrafter"/>
</dbReference>
<proteinExistence type="inferred from homology"/>
<dbReference type="EMBL" id="KV417506">
    <property type="protein sequence ID" value="KZP27913.1"/>
    <property type="molecule type" value="Genomic_DNA"/>
</dbReference>
<keyword evidence="5 11" id="KW-1133">Transmembrane helix</keyword>
<comment type="similarity">
    <text evidence="2">Belongs to the G-protein coupled receptor 4 family.</text>
</comment>
<evidence type="ECO:0000256" key="7">
    <source>
        <dbReference type="ARBA" id="ARBA00023136"/>
    </source>
</evidence>
<dbReference type="AlphaFoldDB" id="A0A166R562"/>
<evidence type="ECO:0000256" key="6">
    <source>
        <dbReference type="ARBA" id="ARBA00023040"/>
    </source>
</evidence>
<evidence type="ECO:0000256" key="10">
    <source>
        <dbReference type="SAM" id="MobiDB-lite"/>
    </source>
</evidence>
<dbReference type="PANTHER" id="PTHR28097">
    <property type="entry name" value="PHEROMONE A FACTOR RECEPTOR"/>
    <property type="match status" value="1"/>
</dbReference>
<dbReference type="GO" id="GO:0000750">
    <property type="term" value="P:pheromone-dependent signal transduction involved in conjugation with cellular fusion"/>
    <property type="evidence" value="ECO:0007669"/>
    <property type="project" value="TreeGrafter"/>
</dbReference>
<evidence type="ECO:0000313" key="13">
    <source>
        <dbReference type="Proteomes" id="UP000076532"/>
    </source>
</evidence>
<keyword evidence="8" id="KW-0675">Receptor</keyword>
<evidence type="ECO:0000256" key="2">
    <source>
        <dbReference type="ARBA" id="ARBA00011085"/>
    </source>
</evidence>
<sequence>MSSQAVLNGFVITFSLISFILVLIPLPFHLKMKNTPACIYIFWLALISFNQFINSIIWNGNTVDWAPVWCDISSRIIIAGNVAVPAAALCVLRHLYNIVSMRAMQWSQAQKRLEIYINMAIGIGIPLLSIPSYYIVQDSRYTIFEDQGCQTATSNTNLGIVFVNGLPLYVSAVTSVYSVLIVHKCVKNYAAVRAYMTKTGSSKQYIRLAALAFISSIATTTLSLWIIVNDAQVAGPWPGWTVVHADWDAIGAVPYAMWSGFALVQASRWFIPLCAFTFFAFFGFANEVWAGYGRALHSVLAWAASVRGKIATPGLADLRRPVLAIQRGSGGLPLYHTQPTRHSLASAFAPDRSCASFESTVPMEEKYPWVGVSSVGTLPDTPQTLAEGYSPYGLPSRPAATFSPENSLQSFSSTKGLIPRR</sequence>
<feature type="transmembrane region" description="Helical" evidence="11">
    <location>
        <begin position="6"/>
        <end position="26"/>
    </location>
</feature>
<dbReference type="CDD" id="cd14966">
    <property type="entry name" value="7tmD_STE3"/>
    <property type="match status" value="1"/>
</dbReference>
<comment type="subcellular location">
    <subcellularLocation>
        <location evidence="1">Membrane</location>
        <topology evidence="1">Multi-pass membrane protein</topology>
    </subcellularLocation>
</comment>
<protein>
    <submittedName>
        <fullName evidence="12">STE3-domain-containing protein</fullName>
    </submittedName>
</protein>